<dbReference type="InterPro" id="IPR028098">
    <property type="entry name" value="Glyco_trans_4-like_N"/>
</dbReference>
<dbReference type="InterPro" id="IPR001296">
    <property type="entry name" value="Glyco_trans_1"/>
</dbReference>
<gene>
    <name evidence="3" type="ORF">THSYN_06755</name>
</gene>
<dbReference type="Gene3D" id="3.40.50.2000">
    <property type="entry name" value="Glycogen Phosphorylase B"/>
    <property type="match status" value="2"/>
</dbReference>
<keyword evidence="4" id="KW-1185">Reference proteome</keyword>
<organism evidence="3 4">
    <name type="scientific">Candidatus Thiodictyon syntrophicum</name>
    <dbReference type="NCBI Taxonomy" id="1166950"/>
    <lineage>
        <taxon>Bacteria</taxon>
        <taxon>Pseudomonadati</taxon>
        <taxon>Pseudomonadota</taxon>
        <taxon>Gammaproteobacteria</taxon>
        <taxon>Chromatiales</taxon>
        <taxon>Chromatiaceae</taxon>
        <taxon>Thiodictyon</taxon>
    </lineage>
</organism>
<proteinExistence type="predicted"/>
<evidence type="ECO:0000259" key="2">
    <source>
        <dbReference type="Pfam" id="PF13439"/>
    </source>
</evidence>
<evidence type="ECO:0008006" key="5">
    <source>
        <dbReference type="Google" id="ProtNLM"/>
    </source>
</evidence>
<dbReference type="RefSeq" id="WP_100918470.1">
    <property type="nucleotide sequence ID" value="NZ_CP020370.1"/>
</dbReference>
<dbReference type="KEGG" id="tsy:THSYN_06755"/>
<dbReference type="OrthoDB" id="6194329at2"/>
<evidence type="ECO:0000259" key="1">
    <source>
        <dbReference type="Pfam" id="PF00534"/>
    </source>
</evidence>
<sequence>MKTLWLIPSFWPTRGGIETAGLLLGKGLQAKGHELLIVTDEGDPAAAAEETVAGLPVIRLPVYRALVAASPAALLRVAQRLTALAAAFRPDLVHLHLVGPAPMGLFALRLRETLGVPLLLTVHDDVQGLRAGASTVLGRCFEAADWVTTLSQTFMTDVLGLAPHLTERASIIYPGLVGAARELRSLRAPVPEFLCLGRVSHEKGLDLVLTAFAKVVQTHATTRLIIAGDGPARHLLERQAWELEVSERVTFTGTVSDEERAELFGRALAVVMPSRHREGFGLVALEAAQHGRAVIAARAGALSEAVSLLGNGLLIAQEDAGALSAAMTQLLLHPDDAQRMGAAGQAQAALLFSQEACAAKYSALYVKLRQTPAIDAHSG</sequence>
<dbReference type="PANTHER" id="PTHR45947">
    <property type="entry name" value="SULFOQUINOVOSYL TRANSFERASE SQD2"/>
    <property type="match status" value="1"/>
</dbReference>
<dbReference type="AlphaFoldDB" id="A0A2K8U511"/>
<accession>A0A2K8U511</accession>
<reference evidence="3 4" key="1">
    <citation type="submission" date="2017-03" db="EMBL/GenBank/DDBJ databases">
        <title>Complete genome sequence of Candidatus 'Thiodictyon syntrophicum' sp. nov. strain Cad16T, a photolithoautotroph purple sulfur bacterium isolated from an alpine meromictic lake.</title>
        <authorList>
            <person name="Luedin S.M."/>
            <person name="Pothier J.F."/>
            <person name="Danza F."/>
            <person name="Storelli N."/>
            <person name="Wittwer M."/>
            <person name="Tonolla M."/>
        </authorList>
    </citation>
    <scope>NUCLEOTIDE SEQUENCE [LARGE SCALE GENOMIC DNA]</scope>
    <source>
        <strain evidence="3 4">Cad16T</strain>
    </source>
</reference>
<dbReference type="CDD" id="cd03801">
    <property type="entry name" value="GT4_PimA-like"/>
    <property type="match status" value="1"/>
</dbReference>
<dbReference type="EMBL" id="CP020370">
    <property type="protein sequence ID" value="AUB80680.1"/>
    <property type="molecule type" value="Genomic_DNA"/>
</dbReference>
<dbReference type="SUPFAM" id="SSF53756">
    <property type="entry name" value="UDP-Glycosyltransferase/glycogen phosphorylase"/>
    <property type="match status" value="1"/>
</dbReference>
<evidence type="ECO:0000313" key="3">
    <source>
        <dbReference type="EMBL" id="AUB80680.1"/>
    </source>
</evidence>
<protein>
    <recommendedName>
        <fullName evidence="5">Glycosyl transferase family 1</fullName>
    </recommendedName>
</protein>
<evidence type="ECO:0000313" key="4">
    <source>
        <dbReference type="Proteomes" id="UP000232638"/>
    </source>
</evidence>
<dbReference type="PANTHER" id="PTHR45947:SF3">
    <property type="entry name" value="SULFOQUINOVOSYL TRANSFERASE SQD2"/>
    <property type="match status" value="1"/>
</dbReference>
<dbReference type="Pfam" id="PF13439">
    <property type="entry name" value="Glyco_transf_4"/>
    <property type="match status" value="1"/>
</dbReference>
<dbReference type="Pfam" id="PF00534">
    <property type="entry name" value="Glycos_transf_1"/>
    <property type="match status" value="1"/>
</dbReference>
<dbReference type="GO" id="GO:0016758">
    <property type="term" value="F:hexosyltransferase activity"/>
    <property type="evidence" value="ECO:0007669"/>
    <property type="project" value="TreeGrafter"/>
</dbReference>
<name>A0A2K8U511_9GAMM</name>
<feature type="domain" description="Glycosyltransferase subfamily 4-like N-terminal" evidence="2">
    <location>
        <begin position="15"/>
        <end position="175"/>
    </location>
</feature>
<dbReference type="InterPro" id="IPR050194">
    <property type="entry name" value="Glycosyltransferase_grp1"/>
</dbReference>
<feature type="domain" description="Glycosyl transferase family 1" evidence="1">
    <location>
        <begin position="191"/>
        <end position="345"/>
    </location>
</feature>
<dbReference type="Proteomes" id="UP000232638">
    <property type="component" value="Chromosome"/>
</dbReference>